<gene>
    <name evidence="1" type="ORF">F383_09381</name>
</gene>
<reference evidence="2" key="1">
    <citation type="submission" date="2014-09" db="EMBL/GenBank/DDBJ databases">
        <authorList>
            <person name="Mudge J."/>
            <person name="Ramaraj T."/>
            <person name="Lindquist I.E."/>
            <person name="Bharti A.K."/>
            <person name="Sundararajan A."/>
            <person name="Cameron C.T."/>
            <person name="Woodward J.E."/>
            <person name="May G.D."/>
            <person name="Brubaker C."/>
            <person name="Broadhvest J."/>
            <person name="Wilkins T.A."/>
        </authorList>
    </citation>
    <scope>NUCLEOTIDE SEQUENCE</scope>
    <source>
        <strain evidence="2">cv. AKA8401</strain>
    </source>
</reference>
<evidence type="ECO:0000313" key="1">
    <source>
        <dbReference type="EMBL" id="KHG15078.1"/>
    </source>
</evidence>
<proteinExistence type="predicted"/>
<evidence type="ECO:0000313" key="2">
    <source>
        <dbReference type="Proteomes" id="UP000032142"/>
    </source>
</evidence>
<sequence length="31" mass="3622">MGNLDDYIEDEKVSYYVQVGTGMYIELMIMT</sequence>
<keyword evidence="2" id="KW-1185">Reference proteome</keyword>
<dbReference type="Proteomes" id="UP000032142">
    <property type="component" value="Unassembled WGS sequence"/>
</dbReference>
<dbReference type="EMBL" id="KN402906">
    <property type="protein sequence ID" value="KHG15078.1"/>
    <property type="molecule type" value="Genomic_DNA"/>
</dbReference>
<dbReference type="AlphaFoldDB" id="A0A0B0NKI5"/>
<name>A0A0B0NKI5_GOSAR</name>
<protein>
    <submittedName>
        <fullName evidence="1">Uncharacterized protein</fullName>
    </submittedName>
</protein>
<organism evidence="1 2">
    <name type="scientific">Gossypium arboreum</name>
    <name type="common">Tree cotton</name>
    <name type="synonym">Gossypium nanking</name>
    <dbReference type="NCBI Taxonomy" id="29729"/>
    <lineage>
        <taxon>Eukaryota</taxon>
        <taxon>Viridiplantae</taxon>
        <taxon>Streptophyta</taxon>
        <taxon>Embryophyta</taxon>
        <taxon>Tracheophyta</taxon>
        <taxon>Spermatophyta</taxon>
        <taxon>Magnoliopsida</taxon>
        <taxon>eudicotyledons</taxon>
        <taxon>Gunneridae</taxon>
        <taxon>Pentapetalae</taxon>
        <taxon>rosids</taxon>
        <taxon>malvids</taxon>
        <taxon>Malvales</taxon>
        <taxon>Malvaceae</taxon>
        <taxon>Malvoideae</taxon>
        <taxon>Gossypium</taxon>
    </lineage>
</organism>
<accession>A0A0B0NKI5</accession>